<keyword evidence="2 3" id="KW-0040">ANK repeat</keyword>
<evidence type="ECO:0000256" key="3">
    <source>
        <dbReference type="PROSITE-ProRule" id="PRU00023"/>
    </source>
</evidence>
<evidence type="ECO:0000313" key="5">
    <source>
        <dbReference type="EMBL" id="KAK2717791.1"/>
    </source>
</evidence>
<dbReference type="AlphaFoldDB" id="A0AA88LA03"/>
<name>A0AA88LA03_ARTSF</name>
<proteinExistence type="predicted"/>
<sequence>MKEKVLTLALKSSLAFEDSSSSVHVKSKCISTRLDDKSDIYISGIVSLRKRPLEGMSNQGTEGENPPKKHCDRSFKISNALLPVKPESKSTLLIDDLGTFTSKIKASRKMHFEEKKNSIEERSDQGLSKVVNPEQIKTHDLISENSDSSVPVKTKCISVRSHDKSGSESEALRKRNFEEISDPGPEAVNKKKRKTWDVSFENLSTSMPVKAELVYRLLQDTWDYTLDNYYETHCVSNGKLRLKKSKEADELILEPYLNLAKHILLSRSGTEEDLWWAENWLKLFGKSETTKDLKRALKLKQIAIAKVKHLFQNDIKLDSVNASNKALLDNAIKTKNLILIKYLSKNGAKLDTEDGNNETPLIRAIKAKELDLVQCLLESGANPNRGLCLHHAVLTGSSEVCSLLLYAGADYNHMNEFQETALDLAVTTKNLTLVKLLMPLGGIDEVELHQRLHYIAGMESNYISELLAIAVEVNRRKFIKVLVSNGAKFGQCLHIAVENENKYTCEELIKNGADINARNEKNETPLDLALKTGKFDIVKSFWKLRRTQILVQLLHSVFLLIGGNNDYSEDLLVCAVEANNSFAFTLLLSNRASPKKLADKVKEILDQRQNTYVVNHSNSPHVFLNNFENLLKKLIESTYSKDHPFKSKEILVLVLSICRPLRKMYLEEVSDKGSSEAEDPEQIKTHDLISENSDSSVPVKTKCISVRSQTNPGSESEASRKRKFEEISDLGPEAVNKKKRKTWDVSFENLSTSMPVKAEFVSRLLQDTWDYTLDNYYETHCISNHKLIAKKYKEANELIFEPYLNQANHILLSKSGTEEDLWVAENLLKLFGKSETTKDLKRALNLKQIAIAKVKHLFQNGIKLDSVNATNKALLDNAIKTKNLILIKYLSKNGAKLDTEDGNNETPLIRAIKAKELDLVQCLLYPDDF</sequence>
<keyword evidence="1" id="KW-0677">Repeat</keyword>
<feature type="compositionally biased region" description="Basic and acidic residues" evidence="4">
    <location>
        <begin position="669"/>
        <end position="689"/>
    </location>
</feature>
<feature type="region of interest" description="Disordered" evidence="4">
    <location>
        <begin position="669"/>
        <end position="725"/>
    </location>
</feature>
<dbReference type="InterPro" id="IPR036770">
    <property type="entry name" value="Ankyrin_rpt-contain_sf"/>
</dbReference>
<comment type="caution">
    <text evidence="5">The sequence shown here is derived from an EMBL/GenBank/DDBJ whole genome shotgun (WGS) entry which is preliminary data.</text>
</comment>
<feature type="repeat" description="ANK" evidence="3">
    <location>
        <begin position="356"/>
        <end position="384"/>
    </location>
</feature>
<dbReference type="Gene3D" id="1.25.40.20">
    <property type="entry name" value="Ankyrin repeat-containing domain"/>
    <property type="match status" value="3"/>
</dbReference>
<dbReference type="Pfam" id="PF13637">
    <property type="entry name" value="Ank_4"/>
    <property type="match status" value="1"/>
</dbReference>
<dbReference type="PANTHER" id="PTHR24171">
    <property type="entry name" value="ANKYRIN REPEAT DOMAIN-CONTAINING PROTEIN 39-RELATED"/>
    <property type="match status" value="1"/>
</dbReference>
<reference evidence="5" key="1">
    <citation type="submission" date="2023-07" db="EMBL/GenBank/DDBJ databases">
        <title>Chromosome-level genome assembly of Artemia franciscana.</title>
        <authorList>
            <person name="Jo E."/>
        </authorList>
    </citation>
    <scope>NUCLEOTIDE SEQUENCE</scope>
    <source>
        <tissue evidence="5">Whole body</tissue>
    </source>
</reference>
<evidence type="ECO:0000256" key="2">
    <source>
        <dbReference type="ARBA" id="ARBA00023043"/>
    </source>
</evidence>
<protein>
    <submittedName>
        <fullName evidence="5">Uncharacterized protein</fullName>
    </submittedName>
</protein>
<evidence type="ECO:0000256" key="4">
    <source>
        <dbReference type="SAM" id="MobiDB-lite"/>
    </source>
</evidence>
<evidence type="ECO:0000256" key="1">
    <source>
        <dbReference type="ARBA" id="ARBA00022737"/>
    </source>
</evidence>
<dbReference type="SUPFAM" id="SSF48403">
    <property type="entry name" value="Ankyrin repeat"/>
    <property type="match status" value="2"/>
</dbReference>
<organism evidence="5 6">
    <name type="scientific">Artemia franciscana</name>
    <name type="common">Brine shrimp</name>
    <name type="synonym">Artemia sanfranciscana</name>
    <dbReference type="NCBI Taxonomy" id="6661"/>
    <lineage>
        <taxon>Eukaryota</taxon>
        <taxon>Metazoa</taxon>
        <taxon>Ecdysozoa</taxon>
        <taxon>Arthropoda</taxon>
        <taxon>Crustacea</taxon>
        <taxon>Branchiopoda</taxon>
        <taxon>Anostraca</taxon>
        <taxon>Artemiidae</taxon>
        <taxon>Artemia</taxon>
    </lineage>
</organism>
<keyword evidence="6" id="KW-1185">Reference proteome</keyword>
<feature type="repeat" description="ANK" evidence="3">
    <location>
        <begin position="493"/>
        <end position="520"/>
    </location>
</feature>
<feature type="repeat" description="ANK" evidence="3">
    <location>
        <begin position="389"/>
        <end position="416"/>
    </location>
</feature>
<dbReference type="Pfam" id="PF12796">
    <property type="entry name" value="Ank_2"/>
    <property type="match status" value="2"/>
</dbReference>
<dbReference type="Proteomes" id="UP001187531">
    <property type="component" value="Unassembled WGS sequence"/>
</dbReference>
<feature type="compositionally biased region" description="Basic and acidic residues" evidence="4">
    <location>
        <begin position="160"/>
        <end position="178"/>
    </location>
</feature>
<gene>
    <name evidence="5" type="ORF">QYM36_006551</name>
</gene>
<evidence type="ECO:0000313" key="6">
    <source>
        <dbReference type="Proteomes" id="UP001187531"/>
    </source>
</evidence>
<dbReference type="EMBL" id="JAVRJZ010000010">
    <property type="protein sequence ID" value="KAK2717791.1"/>
    <property type="molecule type" value="Genomic_DNA"/>
</dbReference>
<feature type="region of interest" description="Disordered" evidence="4">
    <location>
        <begin position="159"/>
        <end position="188"/>
    </location>
</feature>
<dbReference type="SMART" id="SM00248">
    <property type="entry name" value="ANK"/>
    <property type="match status" value="9"/>
</dbReference>
<dbReference type="InterPro" id="IPR002110">
    <property type="entry name" value="Ankyrin_rpt"/>
</dbReference>
<feature type="compositionally biased region" description="Polar residues" evidence="4">
    <location>
        <begin position="706"/>
        <end position="716"/>
    </location>
</feature>
<dbReference type="PROSITE" id="PS50297">
    <property type="entry name" value="ANK_REP_REGION"/>
    <property type="match status" value="1"/>
</dbReference>
<accession>A0AA88LA03</accession>
<dbReference type="PROSITE" id="PS50088">
    <property type="entry name" value="ANK_REPEAT"/>
    <property type="match status" value="3"/>
</dbReference>